<feature type="domain" description="Glycosyltransferase subfamily 4-like N-terminal" evidence="17">
    <location>
        <begin position="57"/>
        <end position="241"/>
    </location>
</feature>
<comment type="subcellular location">
    <subcellularLocation>
        <location evidence="2 15">Endoplasmic reticulum membrane</location>
    </subcellularLocation>
</comment>
<feature type="transmembrane region" description="Helical" evidence="15">
    <location>
        <begin position="23"/>
        <end position="40"/>
    </location>
</feature>
<comment type="pathway">
    <text evidence="3 15">Protein modification; protein glycosylation.</text>
</comment>
<evidence type="ECO:0000259" key="16">
    <source>
        <dbReference type="Pfam" id="PF00534"/>
    </source>
</evidence>
<dbReference type="InterPro" id="IPR028098">
    <property type="entry name" value="Glyco_trans_4-like_N"/>
</dbReference>
<comment type="function">
    <text evidence="1 15">Mannosylates Man(2)GlcNAc(2)-dolichol diphosphate and Man(1)GlcNAc(2)-dolichol diphosphate to form Man(3)GlcNAc(2)-dolichol diphosphate.</text>
</comment>
<dbReference type="GO" id="GO:0005789">
    <property type="term" value="C:endoplasmic reticulum membrane"/>
    <property type="evidence" value="ECO:0007669"/>
    <property type="project" value="UniProtKB-SubCell"/>
</dbReference>
<keyword evidence="7 15" id="KW-0328">Glycosyltransferase</keyword>
<evidence type="ECO:0000313" key="18">
    <source>
        <dbReference type="EMBL" id="CDR40048.1"/>
    </source>
</evidence>
<dbReference type="EC" id="2.4.1.257" evidence="4 15"/>
<comment type="similarity">
    <text evidence="15">Belongs to the glycosyltransferase group 1 family.</text>
</comment>
<evidence type="ECO:0000256" key="7">
    <source>
        <dbReference type="ARBA" id="ARBA00022676"/>
    </source>
</evidence>
<evidence type="ECO:0000256" key="9">
    <source>
        <dbReference type="ARBA" id="ARBA00022692"/>
    </source>
</evidence>
<organism evidence="18">
    <name type="scientific">Cyberlindnera fabianii</name>
    <name type="common">Yeast</name>
    <name type="synonym">Hansenula fabianii</name>
    <dbReference type="NCBI Taxonomy" id="36022"/>
    <lineage>
        <taxon>Eukaryota</taxon>
        <taxon>Fungi</taxon>
        <taxon>Dikarya</taxon>
        <taxon>Ascomycota</taxon>
        <taxon>Saccharomycotina</taxon>
        <taxon>Saccharomycetes</taxon>
        <taxon>Phaffomycetales</taxon>
        <taxon>Phaffomycetaceae</taxon>
        <taxon>Cyberlindnera</taxon>
    </lineage>
</organism>
<dbReference type="PhylomeDB" id="A0A061AR88"/>
<name>A0A061AR88_CYBFA</name>
<evidence type="ECO:0000259" key="17">
    <source>
        <dbReference type="Pfam" id="PF13439"/>
    </source>
</evidence>
<dbReference type="VEuPathDB" id="FungiDB:BON22_2369"/>
<evidence type="ECO:0000256" key="6">
    <source>
        <dbReference type="ARBA" id="ARBA00019218"/>
    </source>
</evidence>
<reference evidence="18" key="1">
    <citation type="journal article" date="2014" name="Genome Announc.">
        <title>Genome sequence of the yeast Cyberlindnera fabianii (Hansenula fabianii).</title>
        <authorList>
            <person name="Freel K.C."/>
            <person name="Sarilar V."/>
            <person name="Neuveglise C."/>
            <person name="Devillers H."/>
            <person name="Friedrich A."/>
            <person name="Schacherer J."/>
        </authorList>
    </citation>
    <scope>NUCLEOTIDE SEQUENCE</scope>
    <source>
        <strain evidence="18">YJS4271</strain>
    </source>
</reference>
<keyword evidence="9 15" id="KW-0812">Transmembrane</keyword>
<accession>A0A061AR88</accession>
<dbReference type="OrthoDB" id="448893at2759"/>
<proteinExistence type="inferred from homology"/>
<evidence type="ECO:0000256" key="10">
    <source>
        <dbReference type="ARBA" id="ARBA00022824"/>
    </source>
</evidence>
<feature type="domain" description="Glycosyl transferase family 1" evidence="16">
    <location>
        <begin position="348"/>
        <end position="443"/>
    </location>
</feature>
<evidence type="ECO:0000256" key="5">
    <source>
        <dbReference type="ARBA" id="ARBA00012649"/>
    </source>
</evidence>
<keyword evidence="12 15" id="KW-0472">Membrane</keyword>
<gene>
    <name evidence="18" type="ORF">CYFA0S_04e02498g</name>
</gene>
<dbReference type="UniPathway" id="UPA00378"/>
<feature type="domain" description="Glycosyl transferase family 1" evidence="16">
    <location>
        <begin position="254"/>
        <end position="323"/>
    </location>
</feature>
<evidence type="ECO:0000256" key="15">
    <source>
        <dbReference type="RuleBase" id="RU367136"/>
    </source>
</evidence>
<evidence type="ECO:0000256" key="14">
    <source>
        <dbReference type="ARBA" id="ARBA00045104"/>
    </source>
</evidence>
<dbReference type="InterPro" id="IPR027054">
    <property type="entry name" value="ALG2"/>
</dbReference>
<feature type="transmembrane region" description="Helical" evidence="15">
    <location>
        <begin position="512"/>
        <end position="532"/>
    </location>
</feature>
<evidence type="ECO:0000256" key="12">
    <source>
        <dbReference type="ARBA" id="ARBA00023136"/>
    </source>
</evidence>
<dbReference type="Pfam" id="PF00534">
    <property type="entry name" value="Glycos_transf_1"/>
    <property type="match status" value="2"/>
</dbReference>
<keyword evidence="8 15" id="KW-0808">Transferase</keyword>
<evidence type="ECO:0000256" key="13">
    <source>
        <dbReference type="ARBA" id="ARBA00045103"/>
    </source>
</evidence>
<dbReference type="EC" id="2.4.1.132" evidence="5 15"/>
<dbReference type="AlphaFoldDB" id="A0A061AR88"/>
<evidence type="ECO:0000256" key="2">
    <source>
        <dbReference type="ARBA" id="ARBA00004586"/>
    </source>
</evidence>
<comment type="catalytic activity">
    <reaction evidence="14 15">
        <text>an alpha-D-Man-(1-&gt;3)-beta-D-Man-(1-&gt;4)-beta-D-GlcNAc-(1-&gt;4)-alpha-D-GlcNAc-diphospho-di-trans,poly-cis-dolichol + GDP-alpha-D-mannose = an alpha-D-Man-(1-&gt;3)-[alpha-D-Man-(1-&gt;6)]-beta-D-Man-(1-&gt;4)-beta-D-GlcNAc-(1-&gt;4)-alpha-D-GlcNAc-diphospho-di-trans,poly-cis-dolichol + GDP + H(+)</text>
        <dbReference type="Rhea" id="RHEA:29519"/>
        <dbReference type="Rhea" id="RHEA-COMP:19513"/>
        <dbReference type="Rhea" id="RHEA-COMP:19515"/>
        <dbReference type="ChEBI" id="CHEBI:15378"/>
        <dbReference type="ChEBI" id="CHEBI:57527"/>
        <dbReference type="ChEBI" id="CHEBI:58189"/>
        <dbReference type="ChEBI" id="CHEBI:132510"/>
        <dbReference type="ChEBI" id="CHEBI:132511"/>
        <dbReference type="EC" id="2.4.1.257"/>
    </reaction>
    <physiologicalReaction direction="left-to-right" evidence="14 15">
        <dbReference type="Rhea" id="RHEA:29520"/>
    </physiologicalReaction>
</comment>
<keyword evidence="11 15" id="KW-1133">Transmembrane helix</keyword>
<protein>
    <recommendedName>
        <fullName evidence="6 15">Alpha-1,3/1,6-mannosyltransferase ALG2</fullName>
        <ecNumber evidence="5 15">2.4.1.132</ecNumber>
        <ecNumber evidence="4 15">2.4.1.257</ecNumber>
    </recommendedName>
    <alternativeName>
        <fullName evidence="15">GDP-Man:Man(1)GlcNAc(2)-PP-Dol alpha-1,3-mannosyltransferase</fullName>
    </alternativeName>
</protein>
<dbReference type="SUPFAM" id="SSF53756">
    <property type="entry name" value="UDP-Glycosyltransferase/glycogen phosphorylase"/>
    <property type="match status" value="1"/>
</dbReference>
<comment type="catalytic activity">
    <reaction evidence="13 15">
        <text>a beta-D-Man-(1-&gt;4)-beta-D-GlcNAc-(1-&gt;4)-alpha-D-GlcNAc-diphospho-di-trans,poly-cis-dolichol + GDP-alpha-D-mannose = an alpha-D-Man-(1-&gt;3)-beta-D-Man-(1-&gt;4)-beta-D-GlcNAc-(1-&gt;4)-alpha-D-GlcNAc-diphospho-di-trans,poly-cis-dolichol + GDP + H(+)</text>
        <dbReference type="Rhea" id="RHEA:29515"/>
        <dbReference type="Rhea" id="RHEA-COMP:19511"/>
        <dbReference type="Rhea" id="RHEA-COMP:19513"/>
        <dbReference type="ChEBI" id="CHEBI:15378"/>
        <dbReference type="ChEBI" id="CHEBI:57527"/>
        <dbReference type="ChEBI" id="CHEBI:58189"/>
        <dbReference type="ChEBI" id="CHEBI:58472"/>
        <dbReference type="ChEBI" id="CHEBI:132510"/>
        <dbReference type="EC" id="2.4.1.132"/>
    </reaction>
    <physiologicalReaction direction="left-to-right" evidence="13 15">
        <dbReference type="Rhea" id="RHEA:29516"/>
    </physiologicalReaction>
</comment>
<evidence type="ECO:0000256" key="11">
    <source>
        <dbReference type="ARBA" id="ARBA00022989"/>
    </source>
</evidence>
<dbReference type="Gene3D" id="3.40.50.2000">
    <property type="entry name" value="Glycogen Phosphorylase B"/>
    <property type="match status" value="2"/>
</dbReference>
<keyword evidence="10 15" id="KW-0256">Endoplasmic reticulum</keyword>
<dbReference type="CDD" id="cd03805">
    <property type="entry name" value="GT4_ALG2-like"/>
    <property type="match status" value="1"/>
</dbReference>
<dbReference type="EMBL" id="LK052889">
    <property type="protein sequence ID" value="CDR40048.1"/>
    <property type="molecule type" value="Genomic_DNA"/>
</dbReference>
<sequence>MPRSRTWSISINNHSSHRSENSVFPYFTLFLLGFYIHCHWRSQGNMKIAFLHPDLGIGGAERLIVDAAVGLQDEGHEVTIYTSHCDRSHCFEEVKSEQLKVKVYGDFLPTNIAGHFKIVFAALRQLVLLLTMILNAEITEFDFFIVDQLSYCLPLLHLFHEYRSRILFYCHFPDQKLAKRDSLLRALYRLPFDLFEQFSMSAADSVVVNSAFTKTIYDDTFTLISDMKKPGIIYPCVDLQRETIDPKTKSLVNNLIGDSKFFVSVNRFEQKKNVELAIKSFSQFRKSTNSTAKLVVAGGYDHAVEENKKYLQDLEYLADSSSLKYYTLFSSSYDKHTASSNDVPDFDILFLPSVPSAMKELLINEATLLLYTPSFEHFGIVPLEAMKVGTPVLAVNNGGPVETIVPLDQDPKNGTGWLEPSDASAWAKRLADSLTLDSTQMEKNGEAQVKSKFTRKVMTEDFERNMLKTLKTPYQKYTWERLVAVWRVPIFFMLRLFGLKALYVWILTAVSFLPPGMFQIIGYVILTAVYIAKPDWFSRYG</sequence>
<dbReference type="GO" id="GO:0102704">
    <property type="term" value="F:GDP-Man:Man(2)GlcNAc(2)-PP-Dol alpha-1,6-mannosyltransferase activity"/>
    <property type="evidence" value="ECO:0007669"/>
    <property type="project" value="UniProtKB-UniRule"/>
</dbReference>
<evidence type="ECO:0000256" key="1">
    <source>
        <dbReference type="ARBA" id="ARBA00003142"/>
    </source>
</evidence>
<dbReference type="GO" id="GO:0004378">
    <property type="term" value="F:GDP-Man:Man(1)GlcNAc(2)-PP-Dol alpha-1,3-mannosyltransferase activity"/>
    <property type="evidence" value="ECO:0007669"/>
    <property type="project" value="UniProtKB-UniRule"/>
</dbReference>
<evidence type="ECO:0000256" key="4">
    <source>
        <dbReference type="ARBA" id="ARBA00011969"/>
    </source>
</evidence>
<dbReference type="Pfam" id="PF13439">
    <property type="entry name" value="Glyco_transf_4"/>
    <property type="match status" value="1"/>
</dbReference>
<dbReference type="InterPro" id="IPR001296">
    <property type="entry name" value="Glyco_trans_1"/>
</dbReference>
<dbReference type="PANTHER" id="PTHR45918:SF1">
    <property type="entry name" value="ALPHA-1,3_1,6-MANNOSYLTRANSFERASE ALG2"/>
    <property type="match status" value="1"/>
</dbReference>
<evidence type="ECO:0000256" key="3">
    <source>
        <dbReference type="ARBA" id="ARBA00004922"/>
    </source>
</evidence>
<evidence type="ECO:0000256" key="8">
    <source>
        <dbReference type="ARBA" id="ARBA00022679"/>
    </source>
</evidence>
<dbReference type="PANTHER" id="PTHR45918">
    <property type="entry name" value="ALPHA-1,3/1,6-MANNOSYLTRANSFERASE ALG2"/>
    <property type="match status" value="1"/>
</dbReference>